<evidence type="ECO:0000256" key="11">
    <source>
        <dbReference type="RuleBase" id="RU000515"/>
    </source>
</evidence>
<keyword evidence="5" id="KW-0350">Heme biosynthesis</keyword>
<dbReference type="GO" id="GO:0005829">
    <property type="term" value="C:cytosol"/>
    <property type="evidence" value="ECO:0007669"/>
    <property type="project" value="TreeGrafter"/>
</dbReference>
<feature type="binding site" evidence="10">
    <location>
        <position position="245"/>
    </location>
    <ligand>
        <name>Mg(2+)</name>
        <dbReference type="ChEBI" id="CHEBI:18420"/>
    </ligand>
</feature>
<protein>
    <recommendedName>
        <fullName evidence="4 11">Delta-aminolevulinic acid dehydratase</fullName>
        <ecNumber evidence="3 11">4.2.1.24</ecNumber>
    </recommendedName>
</protein>
<evidence type="ECO:0000256" key="8">
    <source>
        <dbReference type="ARBA" id="ARBA00047651"/>
    </source>
</evidence>
<keyword evidence="10" id="KW-0460">Magnesium</keyword>
<comment type="similarity">
    <text evidence="2 12">Belongs to the ALAD family.</text>
</comment>
<dbReference type="SUPFAM" id="SSF51569">
    <property type="entry name" value="Aldolase"/>
    <property type="match status" value="1"/>
</dbReference>
<dbReference type="Gene3D" id="3.20.20.70">
    <property type="entry name" value="Aldolase class I"/>
    <property type="match status" value="1"/>
</dbReference>
<evidence type="ECO:0000256" key="6">
    <source>
        <dbReference type="ARBA" id="ARBA00023239"/>
    </source>
</evidence>
<proteinExistence type="inferred from homology"/>
<comment type="pathway">
    <text evidence="1">Porphyrin-containing compound metabolism; protoporphyrin-IX biosynthesis; coproporphyrinogen-III from 5-aminolevulinate: step 1/4.</text>
</comment>
<dbReference type="SMART" id="SM01004">
    <property type="entry name" value="ALAD"/>
    <property type="match status" value="1"/>
</dbReference>
<dbReference type="NCBIfam" id="NF006762">
    <property type="entry name" value="PRK09283.1"/>
    <property type="match status" value="1"/>
</dbReference>
<dbReference type="Pfam" id="PF00490">
    <property type="entry name" value="ALAD"/>
    <property type="match status" value="1"/>
</dbReference>
<evidence type="ECO:0000256" key="10">
    <source>
        <dbReference type="PIRSR" id="PIRSR001415-5"/>
    </source>
</evidence>
<dbReference type="PIRSF" id="PIRSF001415">
    <property type="entry name" value="Porphbilin_synth"/>
    <property type="match status" value="1"/>
</dbReference>
<dbReference type="FunFam" id="3.20.20.70:FF:000019">
    <property type="entry name" value="Delta-aminolevulinic acid dehydratase"/>
    <property type="match status" value="1"/>
</dbReference>
<evidence type="ECO:0000256" key="5">
    <source>
        <dbReference type="ARBA" id="ARBA00023133"/>
    </source>
</evidence>
<keyword evidence="6 11" id="KW-0456">Lyase</keyword>
<evidence type="ECO:0000313" key="13">
    <source>
        <dbReference type="EMBL" id="CUT17405.1"/>
    </source>
</evidence>
<dbReference type="GO" id="GO:0004655">
    <property type="term" value="F:porphobilinogen synthase activity"/>
    <property type="evidence" value="ECO:0007669"/>
    <property type="project" value="UniProtKB-EC"/>
</dbReference>
<dbReference type="OrthoDB" id="9805001at2"/>
<comment type="subunit">
    <text evidence="11">Homooctamer.</text>
</comment>
<accession>A0A0S4M550</accession>
<dbReference type="AlphaFoldDB" id="A0A0S4M550"/>
<evidence type="ECO:0000313" key="14">
    <source>
        <dbReference type="Proteomes" id="UP000198651"/>
    </source>
</evidence>
<dbReference type="EC" id="4.2.1.24" evidence="3 11"/>
<dbReference type="STRING" id="1561003.Ark11_0560"/>
<evidence type="ECO:0000256" key="3">
    <source>
        <dbReference type="ARBA" id="ARBA00012053"/>
    </source>
</evidence>
<reference evidence="14" key="1">
    <citation type="submission" date="2015-11" db="EMBL/GenBank/DDBJ databases">
        <authorList>
            <person name="Seth-Smith H.M.B."/>
        </authorList>
    </citation>
    <scope>NUCLEOTIDE SEQUENCE [LARGE SCALE GENOMIC DNA]</scope>
    <source>
        <strain evidence="14">2013Ark11</strain>
    </source>
</reference>
<evidence type="ECO:0000256" key="12">
    <source>
        <dbReference type="RuleBase" id="RU004161"/>
    </source>
</evidence>
<keyword evidence="14" id="KW-1185">Reference proteome</keyword>
<dbReference type="GO" id="GO:0008270">
    <property type="term" value="F:zinc ion binding"/>
    <property type="evidence" value="ECO:0007669"/>
    <property type="project" value="TreeGrafter"/>
</dbReference>
<evidence type="ECO:0000256" key="7">
    <source>
        <dbReference type="ARBA" id="ARBA00023244"/>
    </source>
</evidence>
<gene>
    <name evidence="13" type="primary">hemB</name>
    <name evidence="13" type="ORF">Ark11_0560</name>
</gene>
<dbReference type="PATRIC" id="fig|1561003.3.peg.575"/>
<organism evidence="13 14">
    <name type="scientific">Candidatus Ichthyocystis hellenicum</name>
    <dbReference type="NCBI Taxonomy" id="1561003"/>
    <lineage>
        <taxon>Bacteria</taxon>
        <taxon>Pseudomonadati</taxon>
        <taxon>Pseudomonadota</taxon>
        <taxon>Betaproteobacteria</taxon>
        <taxon>Burkholderiales</taxon>
        <taxon>Candidatus Ichthyocystis</taxon>
    </lineage>
</organism>
<dbReference type="PANTHER" id="PTHR11458">
    <property type="entry name" value="DELTA-AMINOLEVULINIC ACID DEHYDRATASE"/>
    <property type="match status" value="1"/>
</dbReference>
<evidence type="ECO:0000256" key="2">
    <source>
        <dbReference type="ARBA" id="ARBA00008055"/>
    </source>
</evidence>
<dbReference type="InterPro" id="IPR030656">
    <property type="entry name" value="ALAD_AS"/>
</dbReference>
<name>A0A0S4M550_9BURK</name>
<keyword evidence="10" id="KW-0479">Metal-binding</keyword>
<dbReference type="PRINTS" id="PR00144">
    <property type="entry name" value="DALDHYDRTASE"/>
</dbReference>
<dbReference type="Proteomes" id="UP000198651">
    <property type="component" value="Chromosome I"/>
</dbReference>
<keyword evidence="7 11" id="KW-0627">Porphyrin biosynthesis</keyword>
<sequence>MRAYFSHRSFPATRLRRLRKNWFSRALVQESSLSVGDMILPVFICEGESVESSVPCMPNVFCYSLDRLMFYLEKVVTAGIPAIELFPRINSDVKDLTGSQALMEDDIVCKAVRAIKGNFPDLGVMTDVALDPYTSNGQDGIVDEFGYVINDATNDILVKQALNHVCAGADMVSPSDMMDGRVLCIRQALELNNFHNAIIVAHSAKYASALYGPFRYAVGSSVNLGRATKETYQLDPANRSEALSEACLDLTEGADVVLVKPGLPYLDVLYAIKDLLGAPTFVYHVSGEYSMIKSAAQAGFIDEKKVVLESLLAFKRAGADAILTYYALDVANWLCEAG</sequence>
<dbReference type="UniPathway" id="UPA00251">
    <property type="reaction ID" value="UER00318"/>
</dbReference>
<comment type="catalytic activity">
    <reaction evidence="8 11">
        <text>2 5-aminolevulinate = porphobilinogen + 2 H2O + H(+)</text>
        <dbReference type="Rhea" id="RHEA:24064"/>
        <dbReference type="ChEBI" id="CHEBI:15377"/>
        <dbReference type="ChEBI" id="CHEBI:15378"/>
        <dbReference type="ChEBI" id="CHEBI:58126"/>
        <dbReference type="ChEBI" id="CHEBI:356416"/>
        <dbReference type="EC" id="4.2.1.24"/>
    </reaction>
</comment>
<dbReference type="InterPro" id="IPR001731">
    <property type="entry name" value="ALAD"/>
</dbReference>
<dbReference type="InterPro" id="IPR013785">
    <property type="entry name" value="Aldolase_TIM"/>
</dbReference>
<evidence type="ECO:0000256" key="1">
    <source>
        <dbReference type="ARBA" id="ARBA00004694"/>
    </source>
</evidence>
<evidence type="ECO:0000256" key="9">
    <source>
        <dbReference type="PIRSR" id="PIRSR001415-1"/>
    </source>
</evidence>
<dbReference type="PANTHER" id="PTHR11458:SF0">
    <property type="entry name" value="DELTA-AMINOLEVULINIC ACID DEHYDRATASE"/>
    <property type="match status" value="1"/>
</dbReference>
<dbReference type="GO" id="GO:0006782">
    <property type="term" value="P:protoporphyrinogen IX biosynthetic process"/>
    <property type="evidence" value="ECO:0007669"/>
    <property type="project" value="UniProtKB-UniPathway"/>
</dbReference>
<dbReference type="EMBL" id="LN906597">
    <property type="protein sequence ID" value="CUT17405.1"/>
    <property type="molecule type" value="Genomic_DNA"/>
</dbReference>
<feature type="active site" description="Schiff-base intermediate with substrate" evidence="9">
    <location>
        <position position="260"/>
    </location>
</feature>
<feature type="active site" description="Schiff-base intermediate with substrate" evidence="9">
    <location>
        <position position="205"/>
    </location>
</feature>
<dbReference type="PROSITE" id="PS00169">
    <property type="entry name" value="D_ALA_DEHYDRATASE"/>
    <property type="match status" value="1"/>
</dbReference>
<dbReference type="RefSeq" id="WP_092342333.1">
    <property type="nucleotide sequence ID" value="NZ_FLSL01000106.1"/>
</dbReference>
<evidence type="ECO:0000256" key="4">
    <source>
        <dbReference type="ARBA" id="ARBA00020771"/>
    </source>
</evidence>